<proteinExistence type="predicted"/>
<organism evidence="3 4">
    <name type="scientific">Pseudoduganella guangdongensis</name>
    <dbReference type="NCBI Taxonomy" id="2692179"/>
    <lineage>
        <taxon>Bacteria</taxon>
        <taxon>Pseudomonadati</taxon>
        <taxon>Pseudomonadota</taxon>
        <taxon>Betaproteobacteria</taxon>
        <taxon>Burkholderiales</taxon>
        <taxon>Oxalobacteraceae</taxon>
        <taxon>Telluria group</taxon>
        <taxon>Pseudoduganella</taxon>
    </lineage>
</organism>
<dbReference type="PANTHER" id="PTHR43037:SF1">
    <property type="entry name" value="BLL1128 PROTEIN"/>
    <property type="match status" value="1"/>
</dbReference>
<evidence type="ECO:0000256" key="2">
    <source>
        <dbReference type="ARBA" id="ARBA00022801"/>
    </source>
</evidence>
<dbReference type="Gene3D" id="3.40.50.1820">
    <property type="entry name" value="alpha/beta hydrolase"/>
    <property type="match status" value="1"/>
</dbReference>
<keyword evidence="2" id="KW-0378">Hydrolase</keyword>
<dbReference type="EMBL" id="WWCJ01000002">
    <property type="protein sequence ID" value="MYN01238.1"/>
    <property type="molecule type" value="Genomic_DNA"/>
</dbReference>
<dbReference type="Proteomes" id="UP000448575">
    <property type="component" value="Unassembled WGS sequence"/>
</dbReference>
<keyword evidence="1" id="KW-0732">Signal</keyword>
<reference evidence="3 4" key="1">
    <citation type="submission" date="2019-12" db="EMBL/GenBank/DDBJ databases">
        <title>Novel species isolated from a subtropical stream in China.</title>
        <authorList>
            <person name="Lu H."/>
        </authorList>
    </citation>
    <scope>NUCLEOTIDE SEQUENCE [LARGE SCALE GENOMIC DNA]</scope>
    <source>
        <strain evidence="3 4">DS3</strain>
    </source>
</reference>
<dbReference type="GO" id="GO:0005576">
    <property type="term" value="C:extracellular region"/>
    <property type="evidence" value="ECO:0007669"/>
    <property type="project" value="InterPro"/>
</dbReference>
<accession>A0A6N9HCH8</accession>
<evidence type="ECO:0000256" key="1">
    <source>
        <dbReference type="ARBA" id="ARBA00022729"/>
    </source>
</evidence>
<dbReference type="PANTHER" id="PTHR43037">
    <property type="entry name" value="UNNAMED PRODUCT-RELATED"/>
    <property type="match status" value="1"/>
</dbReference>
<dbReference type="GO" id="GO:0016787">
    <property type="term" value="F:hydrolase activity"/>
    <property type="evidence" value="ECO:0007669"/>
    <property type="project" value="UniProtKB-KW"/>
</dbReference>
<dbReference type="SUPFAM" id="SSF53474">
    <property type="entry name" value="alpha/beta-Hydrolases"/>
    <property type="match status" value="1"/>
</dbReference>
<sequence>MAAILPQCGKSPLNGKFGNLVILTGQRHNKKARRHPTNQPPRCFMKLDRHWFSRALGLLARQRLRRPGAGLPQFSSGVFHCGAGSRAYKLYVPSGYAGQPMPLLVMLHGCTQDPDDFAAGTQMNAVAEERGCLVLYPAQSPEANPSRCWNWFSALDQERGQGEPAIIAAMTRDIMAHFPVRQSQVYIAGLSAGGAMAVIAGTLYPDLFAAVGVHSGLPFAAARDLPSALYAMRLGAARARAAQTAGQPIIVFHGDRDNTVHPANGEEILAQGLRSHPQGERANPATLAGRVPDGHAFTLKAHWLDDGSPLGEHWVIHGAGHAWSGGSAAGSYTDPRGPDASREMMRFFSAARSV</sequence>
<dbReference type="InterPro" id="IPR010126">
    <property type="entry name" value="Esterase_phb"/>
</dbReference>
<gene>
    <name evidence="3" type="ORF">GTP41_03905</name>
</gene>
<name>A0A6N9HCH8_9BURK</name>
<evidence type="ECO:0000313" key="4">
    <source>
        <dbReference type="Proteomes" id="UP000448575"/>
    </source>
</evidence>
<evidence type="ECO:0000313" key="3">
    <source>
        <dbReference type="EMBL" id="MYN01238.1"/>
    </source>
</evidence>
<comment type="caution">
    <text evidence="3">The sequence shown here is derived from an EMBL/GenBank/DDBJ whole genome shotgun (WGS) entry which is preliminary data.</text>
</comment>
<dbReference type="NCBIfam" id="TIGR01840">
    <property type="entry name" value="esterase_phb"/>
    <property type="match status" value="1"/>
</dbReference>
<dbReference type="InterPro" id="IPR050955">
    <property type="entry name" value="Plant_Biomass_Hydrol_Est"/>
</dbReference>
<dbReference type="AlphaFoldDB" id="A0A6N9HCH8"/>
<keyword evidence="4" id="KW-1185">Reference proteome</keyword>
<protein>
    <submittedName>
        <fullName evidence="3">PHB depolymerase family esterase</fullName>
    </submittedName>
</protein>
<dbReference type="InterPro" id="IPR029058">
    <property type="entry name" value="AB_hydrolase_fold"/>
</dbReference>
<dbReference type="Pfam" id="PF10503">
    <property type="entry name" value="Esterase_PHB"/>
    <property type="match status" value="1"/>
</dbReference>